<dbReference type="PANTHER" id="PTHR15503:SF45">
    <property type="entry name" value="RNA-DIRECTED DNA POLYMERASE HOMOLOG"/>
    <property type="match status" value="1"/>
</dbReference>
<dbReference type="InterPro" id="IPR021109">
    <property type="entry name" value="Peptidase_aspartic_dom_sf"/>
</dbReference>
<feature type="compositionally biased region" description="Basic residues" evidence="2">
    <location>
        <begin position="554"/>
        <end position="567"/>
    </location>
</feature>
<feature type="region of interest" description="Disordered" evidence="2">
    <location>
        <begin position="275"/>
        <end position="315"/>
    </location>
</feature>
<feature type="compositionally biased region" description="Basic and acidic residues" evidence="2">
    <location>
        <begin position="284"/>
        <end position="299"/>
    </location>
</feature>
<dbReference type="EMBL" id="BJWL01000016">
    <property type="protein sequence ID" value="GFZ03629.1"/>
    <property type="molecule type" value="Genomic_DNA"/>
</dbReference>
<dbReference type="InterPro" id="IPR005162">
    <property type="entry name" value="Retrotrans_gag_dom"/>
</dbReference>
<feature type="coiled-coil region" evidence="1">
    <location>
        <begin position="88"/>
        <end position="115"/>
    </location>
</feature>
<name>A0A7J0FY57_9ERIC</name>
<dbReference type="OrthoDB" id="1939491at2759"/>
<keyword evidence="5" id="KW-1185">Reference proteome</keyword>
<feature type="compositionally biased region" description="Polar residues" evidence="2">
    <location>
        <begin position="589"/>
        <end position="611"/>
    </location>
</feature>
<dbReference type="Gene3D" id="2.40.70.10">
    <property type="entry name" value="Acid Proteases"/>
    <property type="match status" value="1"/>
</dbReference>
<feature type="compositionally biased region" description="Basic residues" evidence="2">
    <location>
        <begin position="302"/>
        <end position="312"/>
    </location>
</feature>
<evidence type="ECO:0000259" key="3">
    <source>
        <dbReference type="Pfam" id="PF03732"/>
    </source>
</evidence>
<dbReference type="PANTHER" id="PTHR15503">
    <property type="entry name" value="LDOC1 RELATED"/>
    <property type="match status" value="1"/>
</dbReference>
<dbReference type="SUPFAM" id="SSF50630">
    <property type="entry name" value="Acid proteases"/>
    <property type="match status" value="1"/>
</dbReference>
<accession>A0A7J0FY57</accession>
<evidence type="ECO:0000256" key="2">
    <source>
        <dbReference type="SAM" id="MobiDB-lite"/>
    </source>
</evidence>
<dbReference type="Pfam" id="PF03732">
    <property type="entry name" value="Retrotrans_gag"/>
    <property type="match status" value="1"/>
</dbReference>
<dbReference type="AlphaFoldDB" id="A0A7J0FY57"/>
<dbReference type="Pfam" id="PF13975">
    <property type="entry name" value="gag-asp_proteas"/>
    <property type="match status" value="1"/>
</dbReference>
<evidence type="ECO:0000313" key="5">
    <source>
        <dbReference type="Proteomes" id="UP000585474"/>
    </source>
</evidence>
<gene>
    <name evidence="4" type="ORF">Acr_16g0002530</name>
</gene>
<keyword evidence="1" id="KW-0175">Coiled coil</keyword>
<feature type="compositionally biased region" description="Basic and acidic residues" evidence="2">
    <location>
        <begin position="574"/>
        <end position="588"/>
    </location>
</feature>
<dbReference type="Proteomes" id="UP000585474">
    <property type="component" value="Unassembled WGS sequence"/>
</dbReference>
<comment type="caution">
    <text evidence="4">The sequence shown here is derived from an EMBL/GenBank/DDBJ whole genome shotgun (WGS) entry which is preliminary data.</text>
</comment>
<feature type="region of interest" description="Disordered" evidence="2">
    <location>
        <begin position="537"/>
        <end position="666"/>
    </location>
</feature>
<protein>
    <recommendedName>
        <fullName evidence="3">Retrotransposon gag domain-containing protein</fullName>
    </recommendedName>
</protein>
<sequence length="666" mass="74800">MATTSDTIEHGGDYEGDTLPPTGKGRRGRSADIMASLEARLRRVELAMADDRDKVVDMDQRIDGLEGGHEEFHVEVRGILNSLADSWKAQMDALKDSFQAEIAAIKEEIKEVKGDWSLCKMAVTQGTLSSSPSLKATGIHEENKKIKTAPLFLSDAATLWWRRRHADMERGTCTIATWEDFKREIKRQFYPINSEHEARARLRRLSHKSTIREYVKEFSELLLEIPDMTEKESLFTFIDGLQSWAKLEVQRRGPQDLATAISIVESLIDFKEGESSSFMPNFEKPNHDVGGGDHEEEQRPSSPRHGRFNKGKRNGDKPKLSCFLCDGNHFARDCPKRAKLSALIRDDEEEPHQEEAKVGSLRLLDAIKAQVGKSKAPRKGRMYVEAKVRGFTTRALIDTGASHNFMEVKEAKRLGLQFKEEEGWVKAVNTEARPIYGVARGVRLHIGEWCGQVDFTVVPMDDYPIVLGMEFLDGVRAFPIPFAETMCIMGEGSACMVPLAREASKSKTLSAMQLYKEDHSVGLETNAKIPATILTKSGGASESAQGRHADMAKAAKRRKKRSGKNRQVKSLNSKPKDSRDNPRGRDNSCHGSSRQATSTPRENPYGNSWTRAPNFEGRRRGRRQIGWGRMSPAHLVGPKTRPMEGQSSKQSLEPSRPFMRLPEAWR</sequence>
<organism evidence="4 5">
    <name type="scientific">Actinidia rufa</name>
    <dbReference type="NCBI Taxonomy" id="165716"/>
    <lineage>
        <taxon>Eukaryota</taxon>
        <taxon>Viridiplantae</taxon>
        <taxon>Streptophyta</taxon>
        <taxon>Embryophyta</taxon>
        <taxon>Tracheophyta</taxon>
        <taxon>Spermatophyta</taxon>
        <taxon>Magnoliopsida</taxon>
        <taxon>eudicotyledons</taxon>
        <taxon>Gunneridae</taxon>
        <taxon>Pentapetalae</taxon>
        <taxon>asterids</taxon>
        <taxon>Ericales</taxon>
        <taxon>Actinidiaceae</taxon>
        <taxon>Actinidia</taxon>
    </lineage>
</organism>
<dbReference type="CDD" id="cd00303">
    <property type="entry name" value="retropepsin_like"/>
    <property type="match status" value="1"/>
</dbReference>
<feature type="domain" description="Retrotransposon gag" evidence="3">
    <location>
        <begin position="148"/>
        <end position="242"/>
    </location>
</feature>
<dbReference type="InterPro" id="IPR032567">
    <property type="entry name" value="RTL1-rel"/>
</dbReference>
<feature type="region of interest" description="Disordered" evidence="2">
    <location>
        <begin position="1"/>
        <end position="29"/>
    </location>
</feature>
<proteinExistence type="predicted"/>
<evidence type="ECO:0000256" key="1">
    <source>
        <dbReference type="SAM" id="Coils"/>
    </source>
</evidence>
<reference evidence="4 5" key="1">
    <citation type="submission" date="2019-07" db="EMBL/GenBank/DDBJ databases">
        <title>De Novo Assembly of kiwifruit Actinidia rufa.</title>
        <authorList>
            <person name="Sugita-Konishi S."/>
            <person name="Sato K."/>
            <person name="Mori E."/>
            <person name="Abe Y."/>
            <person name="Kisaki G."/>
            <person name="Hamano K."/>
            <person name="Suezawa K."/>
            <person name="Otani M."/>
            <person name="Fukuda T."/>
            <person name="Manabe T."/>
            <person name="Gomi K."/>
            <person name="Tabuchi M."/>
            <person name="Akimitsu K."/>
            <person name="Kataoka I."/>
        </authorList>
    </citation>
    <scope>NUCLEOTIDE SEQUENCE [LARGE SCALE GENOMIC DNA]</scope>
    <source>
        <strain evidence="5">cv. Fuchu</strain>
    </source>
</reference>
<evidence type="ECO:0000313" key="4">
    <source>
        <dbReference type="EMBL" id="GFZ03629.1"/>
    </source>
</evidence>